<accession>A0A7R8ZHQ6</accession>
<name>A0A7R8ZHQ6_9CRUS</name>
<dbReference type="Pfam" id="PF02958">
    <property type="entry name" value="EcKL"/>
    <property type="match status" value="1"/>
</dbReference>
<protein>
    <submittedName>
        <fullName evidence="1">Uncharacterized protein</fullName>
    </submittedName>
</protein>
<organism evidence="1">
    <name type="scientific">Cyprideis torosa</name>
    <dbReference type="NCBI Taxonomy" id="163714"/>
    <lineage>
        <taxon>Eukaryota</taxon>
        <taxon>Metazoa</taxon>
        <taxon>Ecdysozoa</taxon>
        <taxon>Arthropoda</taxon>
        <taxon>Crustacea</taxon>
        <taxon>Oligostraca</taxon>
        <taxon>Ostracoda</taxon>
        <taxon>Podocopa</taxon>
        <taxon>Podocopida</taxon>
        <taxon>Cytherocopina</taxon>
        <taxon>Cytheroidea</taxon>
        <taxon>Cytherideidae</taxon>
        <taxon>Cyprideis</taxon>
    </lineage>
</organism>
<dbReference type="InterPro" id="IPR004119">
    <property type="entry name" value="EcKL"/>
</dbReference>
<dbReference type="EMBL" id="OB660317">
    <property type="protein sequence ID" value="CAD7224153.1"/>
    <property type="molecule type" value="Genomic_DNA"/>
</dbReference>
<dbReference type="OrthoDB" id="191037at2759"/>
<sequence length="411" mass="47775">MVSVRIPLNEEEVTSEWFAEALSNTPTTRPAYRQNKVVSMELSPMTRKLGFMTTHLRGNLVLDPEGDVPIFVKLVPQDPMFVNLMRRMRFDLNEVRFYDTLLPDFQRFIQERGCQNSVTLQVPEPVLVLADSEKPESILVLRDMGADGYKTMDFTKDWTLPMLQAAARTLATIHAVSYAFFEELGLETVLKRYPFMTPPHHTPGEEDQVHFQHVLQLIMQTCIKDDVEFQESLIEICKRTEEHVEEIFDQMKTGHPESTVRSLKQSDSWNNNYIVKKDSDGSFKMILVDWQWPFYGTAISDLTSLLYTSTSAEIRKIHTDEVLKEYRMTFNQTLKYLDYDKFEYTTELIRKDYNLSHLGVFYHLLMLSIAFTNSARQQPGGEAILVRYREALREMLTGGLVHEGLDKLEKR</sequence>
<proteinExistence type="predicted"/>
<dbReference type="AlphaFoldDB" id="A0A7R8ZHQ6"/>
<evidence type="ECO:0000313" key="1">
    <source>
        <dbReference type="EMBL" id="CAD7224153.1"/>
    </source>
</evidence>
<dbReference type="PANTHER" id="PTHR11012">
    <property type="entry name" value="PROTEIN KINASE-LIKE DOMAIN-CONTAINING"/>
    <property type="match status" value="1"/>
</dbReference>
<dbReference type="SUPFAM" id="SSF56112">
    <property type="entry name" value="Protein kinase-like (PK-like)"/>
    <property type="match status" value="1"/>
</dbReference>
<reference evidence="1" key="1">
    <citation type="submission" date="2020-11" db="EMBL/GenBank/DDBJ databases">
        <authorList>
            <person name="Tran Van P."/>
        </authorList>
    </citation>
    <scope>NUCLEOTIDE SEQUENCE</scope>
</reference>
<dbReference type="PANTHER" id="PTHR11012:SF58">
    <property type="entry name" value="CHK KINASE-LIKE DOMAIN-CONTAINING PROTEIN"/>
    <property type="match status" value="1"/>
</dbReference>
<dbReference type="Gene3D" id="3.90.1200.10">
    <property type="match status" value="1"/>
</dbReference>
<dbReference type="SMART" id="SM00587">
    <property type="entry name" value="CHK"/>
    <property type="match status" value="1"/>
</dbReference>
<dbReference type="InterPro" id="IPR011009">
    <property type="entry name" value="Kinase-like_dom_sf"/>
</dbReference>
<dbReference type="InterPro" id="IPR015897">
    <property type="entry name" value="CHK_kinase-like"/>
</dbReference>
<gene>
    <name evidence="1" type="ORF">CTOB1V02_LOCUS2123</name>
</gene>